<gene>
    <name evidence="2" type="ORF">P5W92_27880</name>
</gene>
<name>A0ABT7DEE6_9ACTN</name>
<keyword evidence="3" id="KW-1185">Reference proteome</keyword>
<evidence type="ECO:0000313" key="2">
    <source>
        <dbReference type="EMBL" id="MDJ1644200.1"/>
    </source>
</evidence>
<proteinExistence type="predicted"/>
<dbReference type="Proteomes" id="UP001237194">
    <property type="component" value="Unassembled WGS sequence"/>
</dbReference>
<sequence length="363" mass="37906">MNVATPALDLGVPVAEYGTGLQVTRVHRAPDGDLGGAGDFLWWHGPGPRRGGPLRVPARSAALVPDLGPVETAALLATGAPYGDGLLHRAAGSASAAAWLRDPRPQAGRLVAHSLAAAARALRALHGVPLPPGPQPLPPPGVQRLREWAAGTAPLAPAAARLRRRAREVWGEGRTERLLGWADDAVRPSGPGAPVVPLHGWASTGSLVPPRSRGRVALLTGEDLGAGRRELDLGWMLGDLVELAWSSPLHRAAENAGLLSVTDLQRVFLGAYEADGSDTDGREGGGHGGGGRDGGGRERGDHGPAGPVYDPVAVGRCAVLRVVTHMRDFATYCEWSDELLDYLAFTAELIDEEGRRAVPRGVS</sequence>
<evidence type="ECO:0000256" key="1">
    <source>
        <dbReference type="SAM" id="MobiDB-lite"/>
    </source>
</evidence>
<reference evidence="2 3" key="1">
    <citation type="submission" date="2023-04" db="EMBL/GenBank/DDBJ databases">
        <title>A novel species of the genus Streptomyces: Streptomyces pakalii sp. nov. isolated from a Mexican soil jungle.</title>
        <authorList>
            <person name="Chavez-Hernandez M.A."/>
            <person name="Ortiz-Alvarez J."/>
            <person name="Villa-Tanaca L."/>
            <person name="Hernandez-Rodriguez C."/>
        </authorList>
    </citation>
    <scope>NUCLEOTIDE SEQUENCE [LARGE SCALE GENOMIC DNA]</scope>
    <source>
        <strain evidence="2 3">ENCB-J15</strain>
    </source>
</reference>
<protein>
    <recommendedName>
        <fullName evidence="4">Aminoglycoside phosphotransferase domain-containing protein</fullName>
    </recommendedName>
</protein>
<comment type="caution">
    <text evidence="2">The sequence shown here is derived from an EMBL/GenBank/DDBJ whole genome shotgun (WGS) entry which is preliminary data.</text>
</comment>
<feature type="region of interest" description="Disordered" evidence="1">
    <location>
        <begin position="275"/>
        <end position="307"/>
    </location>
</feature>
<evidence type="ECO:0008006" key="4">
    <source>
        <dbReference type="Google" id="ProtNLM"/>
    </source>
</evidence>
<accession>A0ABT7DEE6</accession>
<evidence type="ECO:0000313" key="3">
    <source>
        <dbReference type="Proteomes" id="UP001237194"/>
    </source>
</evidence>
<dbReference type="EMBL" id="JARWAF010000013">
    <property type="protein sequence ID" value="MDJ1644200.1"/>
    <property type="molecule type" value="Genomic_DNA"/>
</dbReference>
<organism evidence="2 3">
    <name type="scientific">Streptomyces pakalii</name>
    <dbReference type="NCBI Taxonomy" id="3036494"/>
    <lineage>
        <taxon>Bacteria</taxon>
        <taxon>Bacillati</taxon>
        <taxon>Actinomycetota</taxon>
        <taxon>Actinomycetes</taxon>
        <taxon>Kitasatosporales</taxon>
        <taxon>Streptomycetaceae</taxon>
        <taxon>Streptomyces</taxon>
    </lineage>
</organism>
<dbReference type="RefSeq" id="WP_283899244.1">
    <property type="nucleotide sequence ID" value="NZ_JARWAF010000013.1"/>
</dbReference>